<keyword evidence="1" id="KW-0698">rRNA processing</keyword>
<gene>
    <name evidence="7" type="ORF">DFH94DRAFT_630317</name>
</gene>
<dbReference type="SUPFAM" id="SSF53098">
    <property type="entry name" value="Ribonuclease H-like"/>
    <property type="match status" value="1"/>
</dbReference>
<dbReference type="OrthoDB" id="8191639at2759"/>
<evidence type="ECO:0000313" key="7">
    <source>
        <dbReference type="EMBL" id="KAF8481259.1"/>
    </source>
</evidence>
<dbReference type="SMART" id="SM00479">
    <property type="entry name" value="EXOIII"/>
    <property type="match status" value="1"/>
</dbReference>
<name>A0A9P5MXP6_9AGAM</name>
<evidence type="ECO:0000313" key="8">
    <source>
        <dbReference type="Proteomes" id="UP000759537"/>
    </source>
</evidence>
<dbReference type="InterPro" id="IPR047021">
    <property type="entry name" value="REXO1/3/4-like"/>
</dbReference>
<dbReference type="PANTHER" id="PTHR12801">
    <property type="entry name" value="RNA EXONUCLEASE REXO1 / RECO3 FAMILY MEMBER-RELATED"/>
    <property type="match status" value="1"/>
</dbReference>
<reference evidence="7" key="2">
    <citation type="journal article" date="2020" name="Nat. Commun.">
        <title>Large-scale genome sequencing of mycorrhizal fungi provides insights into the early evolution of symbiotic traits.</title>
        <authorList>
            <person name="Miyauchi S."/>
            <person name="Kiss E."/>
            <person name="Kuo A."/>
            <person name="Drula E."/>
            <person name="Kohler A."/>
            <person name="Sanchez-Garcia M."/>
            <person name="Morin E."/>
            <person name="Andreopoulos B."/>
            <person name="Barry K.W."/>
            <person name="Bonito G."/>
            <person name="Buee M."/>
            <person name="Carver A."/>
            <person name="Chen C."/>
            <person name="Cichocki N."/>
            <person name="Clum A."/>
            <person name="Culley D."/>
            <person name="Crous P.W."/>
            <person name="Fauchery L."/>
            <person name="Girlanda M."/>
            <person name="Hayes R.D."/>
            <person name="Keri Z."/>
            <person name="LaButti K."/>
            <person name="Lipzen A."/>
            <person name="Lombard V."/>
            <person name="Magnuson J."/>
            <person name="Maillard F."/>
            <person name="Murat C."/>
            <person name="Nolan M."/>
            <person name="Ohm R.A."/>
            <person name="Pangilinan J."/>
            <person name="Pereira M.F."/>
            <person name="Perotto S."/>
            <person name="Peter M."/>
            <person name="Pfister S."/>
            <person name="Riley R."/>
            <person name="Sitrit Y."/>
            <person name="Stielow J.B."/>
            <person name="Szollosi G."/>
            <person name="Zifcakova L."/>
            <person name="Stursova M."/>
            <person name="Spatafora J.W."/>
            <person name="Tedersoo L."/>
            <person name="Vaario L.M."/>
            <person name="Yamada A."/>
            <person name="Yan M."/>
            <person name="Wang P."/>
            <person name="Xu J."/>
            <person name="Bruns T."/>
            <person name="Baldrian P."/>
            <person name="Vilgalys R."/>
            <person name="Dunand C."/>
            <person name="Henrissat B."/>
            <person name="Grigoriev I.V."/>
            <person name="Hibbett D."/>
            <person name="Nagy L.G."/>
            <person name="Martin F.M."/>
        </authorList>
    </citation>
    <scope>NUCLEOTIDE SEQUENCE</scope>
    <source>
        <strain evidence="7">Prilba</strain>
    </source>
</reference>
<dbReference type="InterPro" id="IPR036397">
    <property type="entry name" value="RNaseH_sf"/>
</dbReference>
<comment type="caution">
    <text evidence="7">The sequence shown here is derived from an EMBL/GenBank/DDBJ whole genome shotgun (WGS) entry which is preliminary data.</text>
</comment>
<dbReference type="PANTHER" id="PTHR12801:SF45">
    <property type="entry name" value="RNA EXONUCLEASE 4"/>
    <property type="match status" value="1"/>
</dbReference>
<dbReference type="Proteomes" id="UP000759537">
    <property type="component" value="Unassembled WGS sequence"/>
</dbReference>
<reference evidence="7" key="1">
    <citation type="submission" date="2019-10" db="EMBL/GenBank/DDBJ databases">
        <authorList>
            <consortium name="DOE Joint Genome Institute"/>
            <person name="Kuo A."/>
            <person name="Miyauchi S."/>
            <person name="Kiss E."/>
            <person name="Drula E."/>
            <person name="Kohler A."/>
            <person name="Sanchez-Garcia M."/>
            <person name="Andreopoulos B."/>
            <person name="Barry K.W."/>
            <person name="Bonito G."/>
            <person name="Buee M."/>
            <person name="Carver A."/>
            <person name="Chen C."/>
            <person name="Cichocki N."/>
            <person name="Clum A."/>
            <person name="Culley D."/>
            <person name="Crous P.W."/>
            <person name="Fauchery L."/>
            <person name="Girlanda M."/>
            <person name="Hayes R."/>
            <person name="Keri Z."/>
            <person name="LaButti K."/>
            <person name="Lipzen A."/>
            <person name="Lombard V."/>
            <person name="Magnuson J."/>
            <person name="Maillard F."/>
            <person name="Morin E."/>
            <person name="Murat C."/>
            <person name="Nolan M."/>
            <person name="Ohm R."/>
            <person name="Pangilinan J."/>
            <person name="Pereira M."/>
            <person name="Perotto S."/>
            <person name="Peter M."/>
            <person name="Riley R."/>
            <person name="Sitrit Y."/>
            <person name="Stielow B."/>
            <person name="Szollosi G."/>
            <person name="Zifcakova L."/>
            <person name="Stursova M."/>
            <person name="Spatafora J.W."/>
            <person name="Tedersoo L."/>
            <person name="Vaario L.-M."/>
            <person name="Yamada A."/>
            <person name="Yan M."/>
            <person name="Wang P."/>
            <person name="Xu J."/>
            <person name="Bruns T."/>
            <person name="Baldrian P."/>
            <person name="Vilgalys R."/>
            <person name="Henrissat B."/>
            <person name="Grigoriev I.V."/>
            <person name="Hibbett D."/>
            <person name="Nagy L.G."/>
            <person name="Martin F.M."/>
        </authorList>
    </citation>
    <scope>NUCLEOTIDE SEQUENCE</scope>
    <source>
        <strain evidence="7">Prilba</strain>
    </source>
</reference>
<dbReference type="InterPro" id="IPR013520">
    <property type="entry name" value="Ribonucl_H"/>
</dbReference>
<evidence type="ECO:0000256" key="5">
    <source>
        <dbReference type="ARBA" id="ARBA00025599"/>
    </source>
</evidence>
<dbReference type="GO" id="GO:0003676">
    <property type="term" value="F:nucleic acid binding"/>
    <property type="evidence" value="ECO:0007669"/>
    <property type="project" value="InterPro"/>
</dbReference>
<keyword evidence="4" id="KW-0269">Exonuclease</keyword>
<proteinExistence type="predicted"/>
<evidence type="ECO:0000259" key="6">
    <source>
        <dbReference type="SMART" id="SM00479"/>
    </source>
</evidence>
<dbReference type="EMBL" id="WHVB01000007">
    <property type="protein sequence ID" value="KAF8481259.1"/>
    <property type="molecule type" value="Genomic_DNA"/>
</dbReference>
<evidence type="ECO:0000256" key="1">
    <source>
        <dbReference type="ARBA" id="ARBA00022552"/>
    </source>
</evidence>
<evidence type="ECO:0000256" key="3">
    <source>
        <dbReference type="ARBA" id="ARBA00022801"/>
    </source>
</evidence>
<dbReference type="GO" id="GO:0006364">
    <property type="term" value="P:rRNA processing"/>
    <property type="evidence" value="ECO:0007669"/>
    <property type="project" value="UniProtKB-KW"/>
</dbReference>
<comment type="function">
    <text evidence="5">Exoribonuclease involved in ribosome biosynthesis. Involved in the processing of ITS1, the internal transcribed spacer localized between the 18S and 5.8S rRNAs.</text>
</comment>
<accession>A0A9P5MXP6</accession>
<dbReference type="InterPro" id="IPR012337">
    <property type="entry name" value="RNaseH-like_sf"/>
</dbReference>
<dbReference type="AlphaFoldDB" id="A0A9P5MXP6"/>
<dbReference type="Gene3D" id="3.30.420.10">
    <property type="entry name" value="Ribonuclease H-like superfamily/Ribonuclease H"/>
    <property type="match status" value="1"/>
</dbReference>
<evidence type="ECO:0000256" key="4">
    <source>
        <dbReference type="ARBA" id="ARBA00022839"/>
    </source>
</evidence>
<sequence length="222" mass="24367">MAPHYGSPSADQMLALSCTVVGVGPGGNTSMVARVAICDFRGVPQLDCYVVPTMAVTDYRTSTTGITAAHLSSGRPSKIRWPFLDPGLTLALAERCKGEAMKFDVVQRHVAEMIKDKVVVGHSLWNDLSVLGIPHPAVNTRDVALYQPFRNALRTPNQLVRLPTLTFHLMGRNCQEGQQNPLENARAALDLYRSHASDWETAIRDGHWPSALPPSTFSRCYL</sequence>
<evidence type="ECO:0000256" key="2">
    <source>
        <dbReference type="ARBA" id="ARBA00022722"/>
    </source>
</evidence>
<keyword evidence="8" id="KW-1185">Reference proteome</keyword>
<dbReference type="GO" id="GO:0004527">
    <property type="term" value="F:exonuclease activity"/>
    <property type="evidence" value="ECO:0007669"/>
    <property type="project" value="UniProtKB-KW"/>
</dbReference>
<feature type="domain" description="Exonuclease" evidence="6">
    <location>
        <begin position="12"/>
        <end position="201"/>
    </location>
</feature>
<keyword evidence="2" id="KW-0540">Nuclease</keyword>
<dbReference type="GO" id="GO:0005634">
    <property type="term" value="C:nucleus"/>
    <property type="evidence" value="ECO:0007669"/>
    <property type="project" value="TreeGrafter"/>
</dbReference>
<organism evidence="7 8">
    <name type="scientific">Russula ochroleuca</name>
    <dbReference type="NCBI Taxonomy" id="152965"/>
    <lineage>
        <taxon>Eukaryota</taxon>
        <taxon>Fungi</taxon>
        <taxon>Dikarya</taxon>
        <taxon>Basidiomycota</taxon>
        <taxon>Agaricomycotina</taxon>
        <taxon>Agaricomycetes</taxon>
        <taxon>Russulales</taxon>
        <taxon>Russulaceae</taxon>
        <taxon>Russula</taxon>
    </lineage>
</organism>
<keyword evidence="3" id="KW-0378">Hydrolase</keyword>
<protein>
    <recommendedName>
        <fullName evidence="6">Exonuclease domain-containing protein</fullName>
    </recommendedName>
</protein>